<sequence length="301" mass="33721">MPSRVPMSPQPVRQTSSASSTTRSASDKFELRHHRLSSTPYPVPAEPRIKSVHGPDSFNASPPKMHRQDSGYASTTSYERPSRSSESTRRPSRSDASSRRAARYGSSISQLPRASKLRSRAPFIHHANTFPESVTPSVYRHNTHHDISPLDNSDAKTAQTSYFQFPSPELRPVPDDPFLRPASHGTVSHDDYAGFPADDSIAAAYHTPPPTTHYWTSDQTRRLEYEAIDAASRGFKGWVMRHMVPDCFVPKAKRRVTFDDDTGSVRRYRIELETDEPTEKTCLSSVGERGSKKGSSSSWWS</sequence>
<dbReference type="Proteomes" id="UP001642502">
    <property type="component" value="Unassembled WGS sequence"/>
</dbReference>
<feature type="compositionally biased region" description="Basic and acidic residues" evidence="1">
    <location>
        <begin position="80"/>
        <end position="98"/>
    </location>
</feature>
<evidence type="ECO:0000313" key="3">
    <source>
        <dbReference type="Proteomes" id="UP001642502"/>
    </source>
</evidence>
<dbReference type="EMBL" id="CAWUON010000004">
    <property type="protein sequence ID" value="CAK7263737.1"/>
    <property type="molecule type" value="Genomic_DNA"/>
</dbReference>
<feature type="region of interest" description="Disordered" evidence="1">
    <location>
        <begin position="1"/>
        <end position="115"/>
    </location>
</feature>
<evidence type="ECO:0000256" key="1">
    <source>
        <dbReference type="SAM" id="MobiDB-lite"/>
    </source>
</evidence>
<protein>
    <submittedName>
        <fullName evidence="2">Uncharacterized protein</fullName>
    </submittedName>
</protein>
<reference evidence="2 3" key="1">
    <citation type="submission" date="2024-01" db="EMBL/GenBank/DDBJ databases">
        <authorList>
            <person name="Allen C."/>
            <person name="Tagirdzhanova G."/>
        </authorList>
    </citation>
    <scope>NUCLEOTIDE SEQUENCE [LARGE SCALE GENOMIC DNA]</scope>
    <source>
        <strain evidence="2 3">CBS 119000</strain>
    </source>
</reference>
<feature type="region of interest" description="Disordered" evidence="1">
    <location>
        <begin position="279"/>
        <end position="301"/>
    </location>
</feature>
<gene>
    <name evidence="2" type="ORF">SEPCBS119000_000635</name>
</gene>
<evidence type="ECO:0000313" key="2">
    <source>
        <dbReference type="EMBL" id="CAK7263737.1"/>
    </source>
</evidence>
<accession>A0ABP0D6K0</accession>
<name>A0ABP0D6K0_9PEZI</name>
<proteinExistence type="predicted"/>
<keyword evidence="3" id="KW-1185">Reference proteome</keyword>
<feature type="compositionally biased region" description="Low complexity" evidence="1">
    <location>
        <begin position="15"/>
        <end position="24"/>
    </location>
</feature>
<organism evidence="2 3">
    <name type="scientific">Sporothrix epigloea</name>
    <dbReference type="NCBI Taxonomy" id="1892477"/>
    <lineage>
        <taxon>Eukaryota</taxon>
        <taxon>Fungi</taxon>
        <taxon>Dikarya</taxon>
        <taxon>Ascomycota</taxon>
        <taxon>Pezizomycotina</taxon>
        <taxon>Sordariomycetes</taxon>
        <taxon>Sordariomycetidae</taxon>
        <taxon>Ophiostomatales</taxon>
        <taxon>Ophiostomataceae</taxon>
        <taxon>Sporothrix</taxon>
    </lineage>
</organism>
<comment type="caution">
    <text evidence="2">The sequence shown here is derived from an EMBL/GenBank/DDBJ whole genome shotgun (WGS) entry which is preliminary data.</text>
</comment>